<organism evidence="4 5">
    <name type="scientific">Cupriavidus pauculus</name>
    <dbReference type="NCBI Taxonomy" id="82633"/>
    <lineage>
        <taxon>Bacteria</taxon>
        <taxon>Pseudomonadati</taxon>
        <taxon>Pseudomonadota</taxon>
        <taxon>Betaproteobacteria</taxon>
        <taxon>Burkholderiales</taxon>
        <taxon>Burkholderiaceae</taxon>
        <taxon>Cupriavidus</taxon>
    </lineage>
</organism>
<keyword evidence="2" id="KW-0456">Lyase</keyword>
<comment type="similarity">
    <text evidence="1 3">Belongs to the enoyl-CoA hydratase/isomerase family.</text>
</comment>
<dbReference type="EMBL" id="PJRP01000023">
    <property type="protein sequence ID" value="PLP96731.1"/>
    <property type="molecule type" value="Genomic_DNA"/>
</dbReference>
<proteinExistence type="inferred from homology"/>
<dbReference type="PANTHER" id="PTHR11941">
    <property type="entry name" value="ENOYL-COA HYDRATASE-RELATED"/>
    <property type="match status" value="1"/>
</dbReference>
<dbReference type="OrthoDB" id="9148881at2"/>
<dbReference type="InterPro" id="IPR001753">
    <property type="entry name" value="Enoyl-CoA_hydra/iso"/>
</dbReference>
<evidence type="ECO:0000256" key="3">
    <source>
        <dbReference type="RuleBase" id="RU003707"/>
    </source>
</evidence>
<dbReference type="RefSeq" id="WP_101685191.1">
    <property type="nucleotide sequence ID" value="NZ_PJRP01000023.1"/>
</dbReference>
<gene>
    <name evidence="4" type="ORF">CYJ10_30560</name>
</gene>
<dbReference type="InterPro" id="IPR029045">
    <property type="entry name" value="ClpP/crotonase-like_dom_sf"/>
</dbReference>
<dbReference type="PANTHER" id="PTHR11941:SF54">
    <property type="entry name" value="ENOYL-COA HYDRATASE, MITOCHONDRIAL"/>
    <property type="match status" value="1"/>
</dbReference>
<evidence type="ECO:0000313" key="4">
    <source>
        <dbReference type="EMBL" id="PLP96731.1"/>
    </source>
</evidence>
<comment type="caution">
    <text evidence="4">The sequence shown here is derived from an EMBL/GenBank/DDBJ whole genome shotgun (WGS) entry which is preliminary data.</text>
</comment>
<dbReference type="InterPro" id="IPR014748">
    <property type="entry name" value="Enoyl-CoA_hydra_C"/>
</dbReference>
<dbReference type="Gene3D" id="3.90.226.10">
    <property type="entry name" value="2-enoyl-CoA Hydratase, Chain A, domain 1"/>
    <property type="match status" value="1"/>
</dbReference>
<evidence type="ECO:0000256" key="2">
    <source>
        <dbReference type="ARBA" id="ARBA00023239"/>
    </source>
</evidence>
<accession>A0A2N5C3E1</accession>
<protein>
    <submittedName>
        <fullName evidence="4">3-hydroxybutyryl-CoA dehydratase</fullName>
    </submittedName>
</protein>
<dbReference type="GO" id="GO:0006635">
    <property type="term" value="P:fatty acid beta-oxidation"/>
    <property type="evidence" value="ECO:0007669"/>
    <property type="project" value="TreeGrafter"/>
</dbReference>
<dbReference type="AlphaFoldDB" id="A0A2N5C3E1"/>
<name>A0A2N5C3E1_9BURK</name>
<dbReference type="InterPro" id="IPR018376">
    <property type="entry name" value="Enoyl-CoA_hyd/isom_CS"/>
</dbReference>
<evidence type="ECO:0000256" key="1">
    <source>
        <dbReference type="ARBA" id="ARBA00005254"/>
    </source>
</evidence>
<dbReference type="Gene3D" id="1.10.12.10">
    <property type="entry name" value="Lyase 2-enoyl-coa Hydratase, Chain A, domain 2"/>
    <property type="match status" value="1"/>
</dbReference>
<reference evidence="4 5" key="1">
    <citation type="submission" date="2017-12" db="EMBL/GenBank/DDBJ databases">
        <title>Genome sequence of the active heterotrophic nitrifier-denitrifier, Cupriavidus pauculus UM1.</title>
        <authorList>
            <person name="Putonti C."/>
            <person name="Castignetti D."/>
        </authorList>
    </citation>
    <scope>NUCLEOTIDE SEQUENCE [LARGE SCALE GENOMIC DNA]</scope>
    <source>
        <strain evidence="4 5">UM1</strain>
    </source>
</reference>
<dbReference type="Pfam" id="PF00378">
    <property type="entry name" value="ECH_1"/>
    <property type="match status" value="1"/>
</dbReference>
<dbReference type="CDD" id="cd06558">
    <property type="entry name" value="crotonase-like"/>
    <property type="match status" value="1"/>
</dbReference>
<dbReference type="Proteomes" id="UP000234341">
    <property type="component" value="Unassembled WGS sequence"/>
</dbReference>
<dbReference type="SUPFAM" id="SSF52096">
    <property type="entry name" value="ClpP/crotonase"/>
    <property type="match status" value="1"/>
</dbReference>
<dbReference type="GO" id="GO:0016829">
    <property type="term" value="F:lyase activity"/>
    <property type="evidence" value="ECO:0007669"/>
    <property type="project" value="UniProtKB-KW"/>
</dbReference>
<dbReference type="PROSITE" id="PS00166">
    <property type="entry name" value="ENOYL_COA_HYDRATASE"/>
    <property type="match status" value="1"/>
</dbReference>
<evidence type="ECO:0000313" key="5">
    <source>
        <dbReference type="Proteomes" id="UP000234341"/>
    </source>
</evidence>
<sequence length="275" mass="28907">MRNAHIEGSSGNAGDIAASNNLGLRIENGLAVLSIERADKRNALTLAMWRAIGAVMTELDARADVRVIAITGSGPSFCAGADISEFATVRSNPEQVVIYEEAVDGCCDAIANVSKPTMAAINGFCMGGAMNLAMACDFRYAVPDAKLSIPAARLSIVYGLKGTRRLFELVGLSNAKRILFSGEPFGAIEGFRIGLVDEVDEDVMGHTRSVAAVLADNAPLSISGAKAILNGLASADPALTPATVQALVDRAADSEDYAEGRRAFGEKRRPMFQGR</sequence>